<sequence length="2458" mass="283316">MCQQCPQILQYYSLIYDDQYVANAFLKIPQTNIMVISTGSSHQNNMGQSQLYFVDLSSASGTIINQVRTEFTVNQMEYIEYSSQILVLSSGKVIVANPITFQSIRYLDINNIVSILVVPQTKYALLLNQYNRIYLFDTQKAEIQKTLDYQYDYQTKNSLQFYFKMYDFKCSKNKIIIISTVIGLTAASLDINTLELKYLGIINPTKQDSSIYTNYRLFDKHPNEDIIFVAGVKIQLIGLEILDFESGQYVEKFNINLYNEQQDSYFSYMSYTQVNNKPVIIAQSDNWIYFVDIIIDDQYNMKPNVFCPYISYDTPYSWYKVEGTTQIYMGYQWSVQILDYSTRTFSSQLIIYTDFLSRRFAYEGIDQTFILVPQNTNLVYNKIETLQEKFYQKNNKFSYRLYQNNNSIYRVRGCELCLFAKLRDTTDYVTTSLIIPMDLTDYPQPIQNTGNHDINWEVVGLTLDPFYHANSTWMVLSFPDKSLLNQKINGLFYLVNAQNTSQFYLLTSPLQEDNFQNTGFALATIEDENNPEIIGIDEQGKIYAWDLNSPIYQFKYSLQLAKCLKVFLADIFYYQLVKKLIVICGDGSVYSFDLKTLHQQYLMTLVSIPITLRAFSRISIIAVPDKVVSITYLFKYNPQSSDFSLFMSLQQSQQKSDILHIELLKDNTLWIQYLFSFIFYPLSDCLIDPSNCTSCQTLFYFNVTNQQELNTSTYGKGTELIPFTTSNSFIQALLTASHYKDIVSNLINIEIDIILDPSNTIILNEQFLDFQFQNMVTLNIKSKSRQLAQIQYDKQMKFTNYFQVSLQNIQINFINQSCGLSFLNIMSYANIINLQLISSNDNSTTCQNIITDNSFIQVFNYTLNGENFRNNKFFISTINIDKVSISNLTISNSKFGEQFSILSQQTNVQASIQNLILENNYCLINQNSQSNVPLFTAGHFEVSNVQIQNNTFCYNNIFQTITSFNHSNQTFTFKNIQMSNNTFYTKTNNIFFNSLYSILSQPNHQLIVQDTMFYNNSLQIQSAQDLVTASFFQTNKIQNIIMNSINLINHYNISVGIFEYSQFVNITNFNCSNSQNINKNLLSQAHQGCLQLNEALNVFMKDLDFNQKIVQDASLIDIKNDNYKQLVFTLYMGFFQNLFLSQIQLNSQVNPIHIQSSYEVDIQISNITFKNNQLSSVENSLTYSTTGIWIESLVGIVNLLNMTFENNFSNSRYNNIRVQSDQLSIINSTFAKSSFNYGKSNQNEQQFNQYGGVINAAINQLQVLNSNFSQSVAQKGSFFYIQSFGQNLIMQFSNSQFSEGYSYLDGGAISVDSKGNQFNLLIQQCQFDNIYTFSPQASSISIEYYNQKTNQSTIEIIGGEITNIKGIQDNFFIIGQYLSIKIQNISQITQQYFETISPYFQKILKNPESQQSTLLSILSSQVTIENSNISNLNIKNKNSKAPLLISSQNSNITLKNTQISNCEFKENLIQLSQGQITIDNSTFKEINLTSSQRIIQNIIIENPPDISQSLISLINAKIQVQNNSLFSNINCANCNGGVFYIQNGCVNIIDSIFRSIQSSFGGAIFINGLQGENILMKSRFEKVTSLYDGGVIAIFLQSAIVFNFNIESSKFISNKSVNGRGGVIFISSTILNPQDENIIISQSDFQFNQAQIGGAIFQQGISPLLVTNSFKNNHGFIFGDDSFSYANKLNLANFQELLKKYNGTFESGNIVLQNFRSGGTLEDLQFKLMNDQNEVIYPLIDKEQEIYNIQVKIDQLTQNYNSYQISGDQNVYYDQKLRVFRFNQLKLVGTPVSSTTLLFYSNQIYNIDTSTNKYQQNYNFKIKVYFRECISGEQIKSYSTLIECDICQRGQYSFHVKPCQDCITGSICQGGDNIVTMQGYWRKSIDSSLIILCENQQKNCAGGSYGNQVCYEGHVGALCEECDLYGSFWGKSYSISSKYSCVECDKVKYNLYGLLSLTIWTLFSMTVSIQSNIQNIKYQTAKSILLSAFSKGIKTQSNKYSTLETIKSQNENKTQKKSLLNLKSITSCKKNYKSQIQYQESKQSVFIKILTNYFQIVSSITTFNLEVPKGIQVFSFSLGQPVKYTLSTLDCLLIQFETEIPIIYMNLIFSHITIIAYFMIFLIGIIFYQLIQKERQPFPTYKLSTAAMFLIIYLQPDLIQQIISLMSCRTIGDTNYILSNVAFECYTQQHIKYLLIILLPFFILWILVLPILLFTILRVNKQKLDDPQVKIKYGFLYHEYKQKGYYWEFVKMIQKIIIIVLLNFYSQQIYIKGLLVYIVIAAYGIISQNVKPFQEEEINKIDLLSTIICGLTILLGLFSYQNPFSYFYYCSLVLIVIINISFIIFLINRILTQYIYQLKKLITQIINKLSKKLSFLQGIQLNKKINQKQINPNIKDKVKKVFQNYSNMSDEQKKQILMDIHQYQLCKYNFLLFQLQFILQKQKQNFSYLRKKLYLLQK</sequence>
<keyword evidence="1" id="KW-0472">Membrane</keyword>
<dbReference type="InterPro" id="IPR011050">
    <property type="entry name" value="Pectin_lyase_fold/virulence"/>
</dbReference>
<dbReference type="InParanoid" id="I7MG90"/>
<feature type="transmembrane region" description="Helical" evidence="1">
    <location>
        <begin position="2301"/>
        <end position="2320"/>
    </location>
</feature>
<evidence type="ECO:0000313" key="2">
    <source>
        <dbReference type="EMBL" id="EAR84930.2"/>
    </source>
</evidence>
<feature type="transmembrane region" description="Helical" evidence="1">
    <location>
        <begin position="2193"/>
        <end position="2217"/>
    </location>
</feature>
<feature type="transmembrane region" description="Helical" evidence="1">
    <location>
        <begin position="2270"/>
        <end position="2289"/>
    </location>
</feature>
<evidence type="ECO:0000256" key="1">
    <source>
        <dbReference type="SAM" id="Phobius"/>
    </source>
</evidence>
<dbReference type="GeneID" id="7846689"/>
<dbReference type="SMART" id="SM00710">
    <property type="entry name" value="PbH1"/>
    <property type="match status" value="7"/>
</dbReference>
<dbReference type="Proteomes" id="UP000009168">
    <property type="component" value="Unassembled WGS sequence"/>
</dbReference>
<dbReference type="EMBL" id="GG662510">
    <property type="protein sequence ID" value="EAR84930.2"/>
    <property type="molecule type" value="Genomic_DNA"/>
</dbReference>
<feature type="transmembrane region" description="Helical" evidence="1">
    <location>
        <begin position="2103"/>
        <end position="2128"/>
    </location>
</feature>
<dbReference type="InterPro" id="IPR011047">
    <property type="entry name" value="Quinoprotein_ADH-like_sf"/>
</dbReference>
<dbReference type="PANTHER" id="PTHR11319">
    <property type="entry name" value="G PROTEIN-COUPLED RECEPTOR-RELATED"/>
    <property type="match status" value="1"/>
</dbReference>
<proteinExistence type="predicted"/>
<accession>I7MG90</accession>
<dbReference type="eggNOG" id="ENOG502R2EU">
    <property type="taxonomic scope" value="Eukaryota"/>
</dbReference>
<dbReference type="RefSeq" id="XP_001032593.2">
    <property type="nucleotide sequence ID" value="XM_001032593.2"/>
</dbReference>
<feature type="transmembrane region" description="Helical" evidence="1">
    <location>
        <begin position="2326"/>
        <end position="2351"/>
    </location>
</feature>
<dbReference type="InterPro" id="IPR006626">
    <property type="entry name" value="PbH1"/>
</dbReference>
<keyword evidence="1" id="KW-1133">Transmembrane helix</keyword>
<feature type="transmembrane region" description="Helical" evidence="1">
    <location>
        <begin position="2245"/>
        <end position="2264"/>
    </location>
</feature>
<dbReference type="KEGG" id="tet:TTHERM_00584870"/>
<name>I7MG90_TETTS</name>
<dbReference type="SUPFAM" id="SSF51126">
    <property type="entry name" value="Pectin lyase-like"/>
    <property type="match status" value="1"/>
</dbReference>
<keyword evidence="1 2" id="KW-0812">Transmembrane</keyword>
<dbReference type="SUPFAM" id="SSF50998">
    <property type="entry name" value="Quinoprotein alcohol dehydrogenase-like"/>
    <property type="match status" value="1"/>
</dbReference>
<gene>
    <name evidence="2" type="ORF">TTHERM_00584870</name>
</gene>
<reference evidence="3" key="1">
    <citation type="journal article" date="2006" name="PLoS Biol.">
        <title>Macronuclear genome sequence of the ciliate Tetrahymena thermophila, a model eukaryote.</title>
        <authorList>
            <person name="Eisen J.A."/>
            <person name="Coyne R.S."/>
            <person name="Wu M."/>
            <person name="Wu D."/>
            <person name="Thiagarajan M."/>
            <person name="Wortman J.R."/>
            <person name="Badger J.H."/>
            <person name="Ren Q."/>
            <person name="Amedeo P."/>
            <person name="Jones K.M."/>
            <person name="Tallon L.J."/>
            <person name="Delcher A.L."/>
            <person name="Salzberg S.L."/>
            <person name="Silva J.C."/>
            <person name="Haas B.J."/>
            <person name="Majoros W.H."/>
            <person name="Farzad M."/>
            <person name="Carlton J.M."/>
            <person name="Smith R.K. Jr."/>
            <person name="Garg J."/>
            <person name="Pearlman R.E."/>
            <person name="Karrer K.M."/>
            <person name="Sun L."/>
            <person name="Manning G."/>
            <person name="Elde N.C."/>
            <person name="Turkewitz A.P."/>
            <person name="Asai D.J."/>
            <person name="Wilkes D.E."/>
            <person name="Wang Y."/>
            <person name="Cai H."/>
            <person name="Collins K."/>
            <person name="Stewart B.A."/>
            <person name="Lee S.R."/>
            <person name="Wilamowska K."/>
            <person name="Weinberg Z."/>
            <person name="Ruzzo W.L."/>
            <person name="Wloga D."/>
            <person name="Gaertig J."/>
            <person name="Frankel J."/>
            <person name="Tsao C.-C."/>
            <person name="Gorovsky M.A."/>
            <person name="Keeling P.J."/>
            <person name="Waller R.F."/>
            <person name="Patron N.J."/>
            <person name="Cherry J.M."/>
            <person name="Stover N.A."/>
            <person name="Krieger C.J."/>
            <person name="del Toro C."/>
            <person name="Ryder H.F."/>
            <person name="Williamson S.C."/>
            <person name="Barbeau R.A."/>
            <person name="Hamilton E.P."/>
            <person name="Orias E."/>
        </authorList>
    </citation>
    <scope>NUCLEOTIDE SEQUENCE [LARGE SCALE GENOMIC DNA]</scope>
    <source>
        <strain evidence="3">SB210</strain>
    </source>
</reference>
<protein>
    <submittedName>
        <fullName evidence="2">Transmembrane protein, putative</fullName>
    </submittedName>
</protein>
<evidence type="ECO:0000313" key="3">
    <source>
        <dbReference type="Proteomes" id="UP000009168"/>
    </source>
</evidence>
<dbReference type="PANTHER" id="PTHR11319:SF35">
    <property type="entry name" value="OUTER MEMBRANE PROTEIN PMPC-RELATED"/>
    <property type="match status" value="1"/>
</dbReference>
<keyword evidence="3" id="KW-1185">Reference proteome</keyword>
<dbReference type="OrthoDB" id="5950997at2759"/>
<organism evidence="2 3">
    <name type="scientific">Tetrahymena thermophila (strain SB210)</name>
    <dbReference type="NCBI Taxonomy" id="312017"/>
    <lineage>
        <taxon>Eukaryota</taxon>
        <taxon>Sar</taxon>
        <taxon>Alveolata</taxon>
        <taxon>Ciliophora</taxon>
        <taxon>Intramacronucleata</taxon>
        <taxon>Oligohymenophorea</taxon>
        <taxon>Hymenostomatida</taxon>
        <taxon>Tetrahymenina</taxon>
        <taxon>Tetrahymenidae</taxon>
        <taxon>Tetrahymena</taxon>
    </lineage>
</organism>